<dbReference type="STRING" id="1225564.AA309_29380"/>
<evidence type="ECO:0000313" key="1">
    <source>
        <dbReference type="EMBL" id="KLK89800.1"/>
    </source>
</evidence>
<dbReference type="Gene3D" id="2.30.40.10">
    <property type="entry name" value="Urease, subunit C, domain 1"/>
    <property type="match status" value="1"/>
</dbReference>
<evidence type="ECO:0000313" key="2">
    <source>
        <dbReference type="Proteomes" id="UP000035489"/>
    </source>
</evidence>
<evidence type="ECO:0008006" key="3">
    <source>
        <dbReference type="Google" id="ProtNLM"/>
    </source>
</evidence>
<sequence length="81" mass="8395">MTTRRTFLGAAAGFVLHGPQVPADASDATRSSMGATSMKADLILHSGLFTTLNRANPSASAVAIKDGTFLAVGDEREVMTL</sequence>
<proteinExistence type="predicted"/>
<keyword evidence="2" id="KW-1185">Reference proteome</keyword>
<dbReference type="Proteomes" id="UP000035489">
    <property type="component" value="Unassembled WGS sequence"/>
</dbReference>
<dbReference type="EMBL" id="LCYG01000120">
    <property type="protein sequence ID" value="KLK89800.1"/>
    <property type="molecule type" value="Genomic_DNA"/>
</dbReference>
<feature type="non-terminal residue" evidence="1">
    <location>
        <position position="81"/>
    </location>
</feature>
<comment type="caution">
    <text evidence="1">The sequence shown here is derived from an EMBL/GenBank/DDBJ whole genome shotgun (WGS) entry which is preliminary data.</text>
</comment>
<dbReference type="AlphaFoldDB" id="A0A0H1R3P3"/>
<reference evidence="1 2" key="1">
    <citation type="submission" date="2015-05" db="EMBL/GenBank/DDBJ databases">
        <title>Draft genome sequence of Microvirga vignae strain BR3299, a novel nitrogen fixing bacteria isolated from Brazil semi-aired region.</title>
        <authorList>
            <person name="Zilli J.E."/>
            <person name="Passos S.R."/>
            <person name="Leite J."/>
            <person name="Baldani J.I."/>
            <person name="Xavier G.R."/>
            <person name="Rumjaneck N.G."/>
            <person name="Simoes-Araujo J.L."/>
        </authorList>
    </citation>
    <scope>NUCLEOTIDE SEQUENCE [LARGE SCALE GENOMIC DNA]</scope>
    <source>
        <strain evidence="1 2">BR3299</strain>
    </source>
</reference>
<dbReference type="SUPFAM" id="SSF51338">
    <property type="entry name" value="Composite domain of metallo-dependent hydrolases"/>
    <property type="match status" value="1"/>
</dbReference>
<accession>A0A0H1R3P3</accession>
<protein>
    <recommendedName>
        <fullName evidence="3">Amidohydrolase</fullName>
    </recommendedName>
</protein>
<organism evidence="1 2">
    <name type="scientific">Microvirga vignae</name>
    <dbReference type="NCBI Taxonomy" id="1225564"/>
    <lineage>
        <taxon>Bacteria</taxon>
        <taxon>Pseudomonadati</taxon>
        <taxon>Pseudomonadota</taxon>
        <taxon>Alphaproteobacteria</taxon>
        <taxon>Hyphomicrobiales</taxon>
        <taxon>Methylobacteriaceae</taxon>
        <taxon>Microvirga</taxon>
    </lineage>
</organism>
<gene>
    <name evidence="1" type="ORF">AA309_29380</name>
</gene>
<dbReference type="GO" id="GO:0016810">
    <property type="term" value="F:hydrolase activity, acting on carbon-nitrogen (but not peptide) bonds"/>
    <property type="evidence" value="ECO:0007669"/>
    <property type="project" value="InterPro"/>
</dbReference>
<name>A0A0H1R3P3_9HYPH</name>
<dbReference type="InterPro" id="IPR011059">
    <property type="entry name" value="Metal-dep_hydrolase_composite"/>
</dbReference>